<dbReference type="PRINTS" id="PR00364">
    <property type="entry name" value="DISEASERSIST"/>
</dbReference>
<dbReference type="InterPro" id="IPR001387">
    <property type="entry name" value="Cro/C1-type_HTH"/>
</dbReference>
<comment type="caution">
    <text evidence="4">The sequence shown here is derived from an EMBL/GenBank/DDBJ whole genome shotgun (WGS) entry which is preliminary data.</text>
</comment>
<dbReference type="Pfam" id="PF13560">
    <property type="entry name" value="HTH_31"/>
    <property type="match status" value="1"/>
</dbReference>
<dbReference type="CDD" id="cd00093">
    <property type="entry name" value="HTH_XRE"/>
    <property type="match status" value="1"/>
</dbReference>
<dbReference type="SUPFAM" id="SSF52540">
    <property type="entry name" value="P-loop containing nucleoside triphosphate hydrolases"/>
    <property type="match status" value="1"/>
</dbReference>
<dbReference type="InterPro" id="IPR011990">
    <property type="entry name" value="TPR-like_helical_dom_sf"/>
</dbReference>
<feature type="compositionally biased region" description="Basic and acidic residues" evidence="2">
    <location>
        <begin position="115"/>
        <end position="126"/>
    </location>
</feature>
<protein>
    <submittedName>
        <fullName evidence="4">Tetratricopeptide repeat protein</fullName>
    </submittedName>
</protein>
<evidence type="ECO:0000256" key="2">
    <source>
        <dbReference type="SAM" id="MobiDB-lite"/>
    </source>
</evidence>
<dbReference type="PROSITE" id="PS50005">
    <property type="entry name" value="TPR"/>
    <property type="match status" value="3"/>
</dbReference>
<reference evidence="4 5" key="1">
    <citation type="submission" date="2024-09" db="EMBL/GenBank/DDBJ databases">
        <authorList>
            <person name="Sun Q."/>
            <person name="Mori K."/>
        </authorList>
    </citation>
    <scope>NUCLEOTIDE SEQUENCE [LARGE SCALE GENOMIC DNA]</scope>
    <source>
        <strain evidence="4 5">TBRC 7907</strain>
    </source>
</reference>
<dbReference type="Proteomes" id="UP001589693">
    <property type="component" value="Unassembled WGS sequence"/>
</dbReference>
<feature type="region of interest" description="Disordered" evidence="2">
    <location>
        <begin position="96"/>
        <end position="134"/>
    </location>
</feature>
<dbReference type="PANTHER" id="PTHR47691">
    <property type="entry name" value="REGULATOR-RELATED"/>
    <property type="match status" value="1"/>
</dbReference>
<proteinExistence type="predicted"/>
<feature type="repeat" description="TPR" evidence="1">
    <location>
        <begin position="569"/>
        <end position="602"/>
    </location>
</feature>
<dbReference type="Gene3D" id="3.40.50.300">
    <property type="entry name" value="P-loop containing nucleotide triphosphate hydrolases"/>
    <property type="match status" value="1"/>
</dbReference>
<feature type="domain" description="HTH cro/C1-type" evidence="3">
    <location>
        <begin position="41"/>
        <end position="90"/>
    </location>
</feature>
<evidence type="ECO:0000313" key="5">
    <source>
        <dbReference type="Proteomes" id="UP001589693"/>
    </source>
</evidence>
<evidence type="ECO:0000313" key="4">
    <source>
        <dbReference type="EMBL" id="MFB9905970.1"/>
    </source>
</evidence>
<dbReference type="Pfam" id="PF13424">
    <property type="entry name" value="TPR_12"/>
    <property type="match status" value="2"/>
</dbReference>
<sequence length="816" mass="87797">MSEGDLHVLVPDAADRPSASAPVVTPVDLGRELKSWLRRGENRRIKVAALAKRLEVSQSTLYAYLAGTTLPPSHVLDDLLCALGLPATEHRRLVTARDALQRRRTASEPAPRASTAREHPVPRELPADPGPLTGRSAELGALDRVLSSGGALAVISGPAGVGKTALAVHWGHRVAEEFRDGCLYTDLLGYAPYEPRDPGDVLAGFLRGLGLADADIPVDGDERAARFRSVLAQRRVLVVIDNARDAGQVRPLLPGSRGSFVVVTSRTDLPALQLRPGAHPVGLAPLVQRDGVDLLRLHMIGRDSPPEDAVLALTERCGGLPLALRIVAALASTRRQQPLAELVAELIDGSLGQLDVGEPDGSVRAVFSWSERCLEPRTGEVFRLFGVHPARDVDEFSAAALLGVDPEAAVEALDGLADAHLLARWSNGRFGMHDLLREYAGERAEATIAEAVRRAAVTRLLDYYVTAGAKAIEVLHPPGAKIEPSWLVEVAVPPLRTPAEAKSWLDAEWQNLIAAVAFSARNGWPRHTLRLAAVLRRRLVDTHAPGDALAVHEHALDASRLIGDRAAEGTTLHHMGMAHTRLGRLREAQEMLRRAIEICREAGDSYGEAGSLNHLGILYERLGRYAEAVECYEAALPLAREQRFPHGEAALHTNLGFARGRLGEHEQAMRDCMAAVTMHEELGDPGSIAGALGNLGEVYRLTGRYAEALDHYDQALTKAREVDAVGVETEVLRYIGETHFAAGNGAGALAAYEAALTAARITGDRYEEAHALDGLGRAHNAEGEDALAREAWREALALYRELGLPDAQRVGALISS</sequence>
<dbReference type="InterPro" id="IPR027417">
    <property type="entry name" value="P-loop_NTPase"/>
</dbReference>
<gene>
    <name evidence="4" type="ORF">ACFFQA_18705</name>
</gene>
<feature type="repeat" description="TPR" evidence="1">
    <location>
        <begin position="609"/>
        <end position="642"/>
    </location>
</feature>
<dbReference type="EMBL" id="JBHLZU010000016">
    <property type="protein sequence ID" value="MFB9905970.1"/>
    <property type="molecule type" value="Genomic_DNA"/>
</dbReference>
<dbReference type="PROSITE" id="PS50943">
    <property type="entry name" value="HTH_CROC1"/>
    <property type="match status" value="1"/>
</dbReference>
<feature type="repeat" description="TPR" evidence="1">
    <location>
        <begin position="689"/>
        <end position="722"/>
    </location>
</feature>
<keyword evidence="1" id="KW-0802">TPR repeat</keyword>
<organism evidence="4 5">
    <name type="scientific">Allokutzneria oryzae</name>
    <dbReference type="NCBI Taxonomy" id="1378989"/>
    <lineage>
        <taxon>Bacteria</taxon>
        <taxon>Bacillati</taxon>
        <taxon>Actinomycetota</taxon>
        <taxon>Actinomycetes</taxon>
        <taxon>Pseudonocardiales</taxon>
        <taxon>Pseudonocardiaceae</taxon>
        <taxon>Allokutzneria</taxon>
    </lineage>
</organism>
<accession>A0ABV5ZZY9</accession>
<dbReference type="InterPro" id="IPR019734">
    <property type="entry name" value="TPR_rpt"/>
</dbReference>
<evidence type="ECO:0000256" key="1">
    <source>
        <dbReference type="PROSITE-ProRule" id="PRU00339"/>
    </source>
</evidence>
<evidence type="ECO:0000259" key="3">
    <source>
        <dbReference type="PROSITE" id="PS50943"/>
    </source>
</evidence>
<keyword evidence="5" id="KW-1185">Reference proteome</keyword>
<dbReference type="Gene3D" id="1.25.40.10">
    <property type="entry name" value="Tetratricopeptide repeat domain"/>
    <property type="match status" value="2"/>
</dbReference>
<dbReference type="PANTHER" id="PTHR47691:SF3">
    <property type="entry name" value="HTH-TYPE TRANSCRIPTIONAL REGULATOR RV0890C-RELATED"/>
    <property type="match status" value="1"/>
</dbReference>
<dbReference type="SMART" id="SM00028">
    <property type="entry name" value="TPR"/>
    <property type="match status" value="6"/>
</dbReference>
<name>A0ABV5ZZY9_9PSEU</name>
<dbReference type="RefSeq" id="WP_377853487.1">
    <property type="nucleotide sequence ID" value="NZ_JBHLZU010000016.1"/>
</dbReference>
<dbReference type="SUPFAM" id="SSF48452">
    <property type="entry name" value="TPR-like"/>
    <property type="match status" value="2"/>
</dbReference>